<organism evidence="2 3">
    <name type="scientific">Arctia plantaginis</name>
    <name type="common">Wood tiger moth</name>
    <name type="synonym">Phalaena plantaginis</name>
    <dbReference type="NCBI Taxonomy" id="874455"/>
    <lineage>
        <taxon>Eukaryota</taxon>
        <taxon>Metazoa</taxon>
        <taxon>Ecdysozoa</taxon>
        <taxon>Arthropoda</taxon>
        <taxon>Hexapoda</taxon>
        <taxon>Insecta</taxon>
        <taxon>Pterygota</taxon>
        <taxon>Neoptera</taxon>
        <taxon>Endopterygota</taxon>
        <taxon>Lepidoptera</taxon>
        <taxon>Glossata</taxon>
        <taxon>Ditrysia</taxon>
        <taxon>Noctuoidea</taxon>
        <taxon>Erebidae</taxon>
        <taxon>Arctiinae</taxon>
        <taxon>Arctia</taxon>
    </lineage>
</organism>
<sequence>LLEHNVRLQVEVEELRRQLTDKQELLAAAAEAIDVLEQQGSISTDSVEMSMNRLEQIEPADETCAESEFAGDCLTVTVNNDDLDELVKLRRENKKALQMIKGCMKKIQQQDKEIKKLN</sequence>
<dbReference type="AlphaFoldDB" id="A0A8S0Z6I1"/>
<name>A0A8S0Z6I1_ARCPL</name>
<evidence type="ECO:0000313" key="3">
    <source>
        <dbReference type="Proteomes" id="UP000494106"/>
    </source>
</evidence>
<reference evidence="2 3" key="1">
    <citation type="submission" date="2020-04" db="EMBL/GenBank/DDBJ databases">
        <authorList>
            <person name="Wallbank WR R."/>
            <person name="Pardo Diaz C."/>
            <person name="Kozak K."/>
            <person name="Martin S."/>
            <person name="Jiggins C."/>
            <person name="Moest M."/>
            <person name="Warren A I."/>
            <person name="Byers J.R.P. K."/>
            <person name="Montejo-Kovacevich G."/>
            <person name="Yen C E."/>
        </authorList>
    </citation>
    <scope>NUCLEOTIDE SEQUENCE [LARGE SCALE GENOMIC DNA]</scope>
</reference>
<keyword evidence="1" id="KW-0175">Coiled coil</keyword>
<dbReference type="OrthoDB" id="10255000at2759"/>
<comment type="caution">
    <text evidence="2">The sequence shown here is derived from an EMBL/GenBank/DDBJ whole genome shotgun (WGS) entry which is preliminary data.</text>
</comment>
<keyword evidence="3" id="KW-1185">Reference proteome</keyword>
<dbReference type="Proteomes" id="UP000494106">
    <property type="component" value="Unassembled WGS sequence"/>
</dbReference>
<accession>A0A8S0Z6I1</accession>
<feature type="coiled-coil region" evidence="1">
    <location>
        <begin position="5"/>
        <end position="39"/>
    </location>
</feature>
<proteinExistence type="predicted"/>
<evidence type="ECO:0000256" key="1">
    <source>
        <dbReference type="SAM" id="Coils"/>
    </source>
</evidence>
<evidence type="ECO:0000313" key="2">
    <source>
        <dbReference type="EMBL" id="CAB3227463.1"/>
    </source>
</evidence>
<protein>
    <submittedName>
        <fullName evidence="2">Uncharacterized protein</fullName>
    </submittedName>
</protein>
<gene>
    <name evidence="2" type="ORF">APLA_LOCUS3296</name>
</gene>
<feature type="non-terminal residue" evidence="2">
    <location>
        <position position="118"/>
    </location>
</feature>
<dbReference type="EMBL" id="CADEBC010000272">
    <property type="protein sequence ID" value="CAB3227463.1"/>
    <property type="molecule type" value="Genomic_DNA"/>
</dbReference>